<dbReference type="Proteomes" id="UP000188388">
    <property type="component" value="Unassembled WGS sequence"/>
</dbReference>
<keyword evidence="2" id="KW-1185">Reference proteome</keyword>
<sequence length="91" mass="9990">MEKVGFQVLSLRQLVTFRIPSTPGPRKTARIGSEAIKTALVDAPVQGELILHRGVADPRPVPGSKFDFPDSRFDLPRSKPVRVRLAGEQSV</sequence>
<dbReference type="AlphaFoldDB" id="A0A1R3VGV2"/>
<proteinExistence type="predicted"/>
<evidence type="ECO:0000313" key="1">
    <source>
        <dbReference type="EMBL" id="SIT59094.1"/>
    </source>
</evidence>
<gene>
    <name evidence="1" type="ORF">BQ8794_70024</name>
</gene>
<organism evidence="1 2">
    <name type="scientific">Mesorhizobium prunaredense</name>
    <dbReference type="NCBI Taxonomy" id="1631249"/>
    <lineage>
        <taxon>Bacteria</taxon>
        <taxon>Pseudomonadati</taxon>
        <taxon>Pseudomonadota</taxon>
        <taxon>Alphaproteobacteria</taxon>
        <taxon>Hyphomicrobiales</taxon>
        <taxon>Phyllobacteriaceae</taxon>
        <taxon>Mesorhizobium</taxon>
    </lineage>
</organism>
<accession>A0A1R3VGV2</accession>
<reference evidence="2" key="1">
    <citation type="submission" date="2017-01" db="EMBL/GenBank/DDBJ databases">
        <authorList>
            <person name="Brunel B."/>
        </authorList>
    </citation>
    <scope>NUCLEOTIDE SEQUENCE [LARGE SCALE GENOMIC DNA]</scope>
</reference>
<evidence type="ECO:0000313" key="2">
    <source>
        <dbReference type="Proteomes" id="UP000188388"/>
    </source>
</evidence>
<dbReference type="STRING" id="1631249.BQ8794_70024"/>
<dbReference type="EMBL" id="FTPD01000067">
    <property type="protein sequence ID" value="SIT59094.1"/>
    <property type="molecule type" value="Genomic_DNA"/>
</dbReference>
<protein>
    <submittedName>
        <fullName evidence="1">Uncharacterized protein</fullName>
    </submittedName>
</protein>
<name>A0A1R3VGV2_9HYPH</name>